<evidence type="ECO:0000256" key="1">
    <source>
        <dbReference type="ARBA" id="ARBA00007164"/>
    </source>
</evidence>
<dbReference type="InterPro" id="IPR012338">
    <property type="entry name" value="Beta-lactam/transpept-like"/>
</dbReference>
<dbReference type="AlphaFoldDB" id="A0AAU9JUI5"/>
<feature type="domain" description="Peptidase S11 D-alanyl-D-alanine carboxypeptidase A N-terminal" evidence="7">
    <location>
        <begin position="53"/>
        <end position="291"/>
    </location>
</feature>
<dbReference type="PANTHER" id="PTHR21581">
    <property type="entry name" value="D-ALANYL-D-ALANINE CARBOXYPEPTIDASE"/>
    <property type="match status" value="1"/>
</dbReference>
<keyword evidence="6" id="KW-0961">Cell wall biogenesis/degradation</keyword>
<dbReference type="PRINTS" id="PR00725">
    <property type="entry name" value="DADACBPTASE1"/>
</dbReference>
<protein>
    <recommendedName>
        <fullName evidence="7">Peptidase S11 D-alanyl-D-alanine carboxypeptidase A N-terminal domain-containing protein</fullName>
    </recommendedName>
</protein>
<dbReference type="PANTHER" id="PTHR21581:SF6">
    <property type="entry name" value="TRAFFICKING PROTEIN PARTICLE COMPLEX SUBUNIT 12"/>
    <property type="match status" value="1"/>
</dbReference>
<dbReference type="InterPro" id="IPR018044">
    <property type="entry name" value="Peptidase_S11"/>
</dbReference>
<evidence type="ECO:0000313" key="8">
    <source>
        <dbReference type="EMBL" id="CAG9325381.1"/>
    </source>
</evidence>
<dbReference type="GO" id="GO:0009002">
    <property type="term" value="F:serine-type D-Ala-D-Ala carboxypeptidase activity"/>
    <property type="evidence" value="ECO:0007669"/>
    <property type="project" value="InterPro"/>
</dbReference>
<evidence type="ECO:0000256" key="5">
    <source>
        <dbReference type="ARBA" id="ARBA00022984"/>
    </source>
</evidence>
<gene>
    <name evidence="8" type="ORF">BSTOLATCC_MIC38639</name>
</gene>
<dbReference type="Gene3D" id="3.40.710.10">
    <property type="entry name" value="DD-peptidase/beta-lactamase superfamily"/>
    <property type="match status" value="1"/>
</dbReference>
<keyword evidence="5" id="KW-0573">Peptidoglycan synthesis</keyword>
<evidence type="ECO:0000259" key="7">
    <source>
        <dbReference type="Pfam" id="PF00768"/>
    </source>
</evidence>
<proteinExistence type="inferred from homology"/>
<keyword evidence="3" id="KW-0378">Hydrolase</keyword>
<organism evidence="8 9">
    <name type="scientific">Blepharisma stoltei</name>
    <dbReference type="NCBI Taxonomy" id="1481888"/>
    <lineage>
        <taxon>Eukaryota</taxon>
        <taxon>Sar</taxon>
        <taxon>Alveolata</taxon>
        <taxon>Ciliophora</taxon>
        <taxon>Postciliodesmatophora</taxon>
        <taxon>Heterotrichea</taxon>
        <taxon>Heterotrichida</taxon>
        <taxon>Blepharismidae</taxon>
        <taxon>Blepharisma</taxon>
    </lineage>
</organism>
<dbReference type="SUPFAM" id="SSF56601">
    <property type="entry name" value="beta-lactamase/transpeptidase-like"/>
    <property type="match status" value="1"/>
</dbReference>
<keyword evidence="9" id="KW-1185">Reference proteome</keyword>
<evidence type="ECO:0000256" key="6">
    <source>
        <dbReference type="ARBA" id="ARBA00023316"/>
    </source>
</evidence>
<dbReference type="GO" id="GO:0006508">
    <property type="term" value="P:proteolysis"/>
    <property type="evidence" value="ECO:0007669"/>
    <property type="project" value="InterPro"/>
</dbReference>
<keyword evidence="4" id="KW-0133">Cell shape</keyword>
<comment type="caution">
    <text evidence="8">The sequence shown here is derived from an EMBL/GenBank/DDBJ whole genome shotgun (WGS) entry which is preliminary data.</text>
</comment>
<accession>A0AAU9JUI5</accession>
<evidence type="ECO:0000256" key="3">
    <source>
        <dbReference type="ARBA" id="ARBA00022801"/>
    </source>
</evidence>
<dbReference type="InterPro" id="IPR001967">
    <property type="entry name" value="Peptidase_S11_N"/>
</dbReference>
<comment type="similarity">
    <text evidence="1">Belongs to the peptidase S11 family.</text>
</comment>
<evidence type="ECO:0000313" key="9">
    <source>
        <dbReference type="Proteomes" id="UP001162131"/>
    </source>
</evidence>
<name>A0AAU9JUI5_9CILI</name>
<sequence length="310" mass="34534">MAYAQVDDYSYAIQAAESRIKNEQKRSHSNPFSLLPDNLIKSSNKDQVSLTREMPSDITAQSWAIYDPVAKEFLATRCSTQKREIASITKVMTCILVLEICDENDISLNDLVSIGSNAANIVGTTANLEEGDRVRIKDLLYGLMLPSGNDAAVALSTYIGSLFNPNIPTLEFIRMMNIMAKYLELDNTHYQNTHGLSSKPNISSAKDVCVLAAYAMQNKKFRKIVNTQTYTCEIDNEYWGTRTVHWFNTNKLLGRGFDGVKTGTTPKAGPCLCVRTKDSQRPLYITTLGSKTDGDRWMDASKLSAWARGL</sequence>
<dbReference type="Pfam" id="PF00768">
    <property type="entry name" value="Peptidase_S11"/>
    <property type="match status" value="1"/>
</dbReference>
<evidence type="ECO:0000256" key="2">
    <source>
        <dbReference type="ARBA" id="ARBA00022729"/>
    </source>
</evidence>
<reference evidence="8" key="1">
    <citation type="submission" date="2021-09" db="EMBL/GenBank/DDBJ databases">
        <authorList>
            <consortium name="AG Swart"/>
            <person name="Singh M."/>
            <person name="Singh A."/>
            <person name="Seah K."/>
            <person name="Emmerich C."/>
        </authorList>
    </citation>
    <scope>NUCLEOTIDE SEQUENCE</scope>
    <source>
        <strain evidence="8">ATCC30299</strain>
    </source>
</reference>
<dbReference type="Proteomes" id="UP001162131">
    <property type="component" value="Unassembled WGS sequence"/>
</dbReference>
<dbReference type="GO" id="GO:0071555">
    <property type="term" value="P:cell wall organization"/>
    <property type="evidence" value="ECO:0007669"/>
    <property type="project" value="UniProtKB-KW"/>
</dbReference>
<evidence type="ECO:0000256" key="4">
    <source>
        <dbReference type="ARBA" id="ARBA00022960"/>
    </source>
</evidence>
<dbReference type="EMBL" id="CAJZBQ010000038">
    <property type="protein sequence ID" value="CAG9325381.1"/>
    <property type="molecule type" value="Genomic_DNA"/>
</dbReference>
<dbReference type="GO" id="GO:0008360">
    <property type="term" value="P:regulation of cell shape"/>
    <property type="evidence" value="ECO:0007669"/>
    <property type="project" value="UniProtKB-KW"/>
</dbReference>
<keyword evidence="2" id="KW-0732">Signal</keyword>